<feature type="compositionally biased region" description="Low complexity" evidence="1">
    <location>
        <begin position="99"/>
        <end position="112"/>
    </location>
</feature>
<dbReference type="Proteomes" id="UP000626109">
    <property type="component" value="Unassembled WGS sequence"/>
</dbReference>
<accession>A0A813KES3</accession>
<reference evidence="2" key="1">
    <citation type="submission" date="2021-02" db="EMBL/GenBank/DDBJ databases">
        <authorList>
            <person name="Dougan E. K."/>
            <person name="Rhodes N."/>
            <person name="Thang M."/>
            <person name="Chan C."/>
        </authorList>
    </citation>
    <scope>NUCLEOTIDE SEQUENCE</scope>
</reference>
<gene>
    <name evidence="2" type="ORF">PGLA2088_LOCUS31735</name>
</gene>
<evidence type="ECO:0000313" key="2">
    <source>
        <dbReference type="EMBL" id="CAE8700690.1"/>
    </source>
</evidence>
<feature type="region of interest" description="Disordered" evidence="1">
    <location>
        <begin position="78"/>
        <end position="171"/>
    </location>
</feature>
<feature type="compositionally biased region" description="Pro residues" evidence="1">
    <location>
        <begin position="113"/>
        <end position="130"/>
    </location>
</feature>
<sequence>MDADLISYCMQGGPSAGVPLPADGAAFFALVREEPSPIELSADGFGQDDLASGVGSSPENLECPASVLGAPGGSLFSGTVPTEFGGTTLPPLPEGGSGLSAESAFSAAAAPLEAPPLPRSPRGQPLPPPLGLEAELPSPLPRSSPPNEAEDEAALEPEAEQDPVVITFDGI</sequence>
<feature type="region of interest" description="Disordered" evidence="1">
    <location>
        <begin position="39"/>
        <end position="66"/>
    </location>
</feature>
<comment type="caution">
    <text evidence="2">The sequence shown here is derived from an EMBL/GenBank/DDBJ whole genome shotgun (WGS) entry which is preliminary data.</text>
</comment>
<organism evidence="2 3">
    <name type="scientific">Polarella glacialis</name>
    <name type="common">Dinoflagellate</name>
    <dbReference type="NCBI Taxonomy" id="89957"/>
    <lineage>
        <taxon>Eukaryota</taxon>
        <taxon>Sar</taxon>
        <taxon>Alveolata</taxon>
        <taxon>Dinophyceae</taxon>
        <taxon>Suessiales</taxon>
        <taxon>Suessiaceae</taxon>
        <taxon>Polarella</taxon>
    </lineage>
</organism>
<proteinExistence type="predicted"/>
<protein>
    <submittedName>
        <fullName evidence="2">Uncharacterized protein</fullName>
    </submittedName>
</protein>
<evidence type="ECO:0000256" key="1">
    <source>
        <dbReference type="SAM" id="MobiDB-lite"/>
    </source>
</evidence>
<dbReference type="AlphaFoldDB" id="A0A813KES3"/>
<dbReference type="EMBL" id="CAJNNW010029562">
    <property type="protein sequence ID" value="CAE8700690.1"/>
    <property type="molecule type" value="Genomic_DNA"/>
</dbReference>
<feature type="compositionally biased region" description="Acidic residues" evidence="1">
    <location>
        <begin position="148"/>
        <end position="161"/>
    </location>
</feature>
<evidence type="ECO:0000313" key="3">
    <source>
        <dbReference type="Proteomes" id="UP000626109"/>
    </source>
</evidence>
<name>A0A813KES3_POLGL</name>